<dbReference type="InterPro" id="IPR021147">
    <property type="entry name" value="DUF697"/>
</dbReference>
<feature type="transmembrane region" description="Helical" evidence="8">
    <location>
        <begin position="62"/>
        <end position="80"/>
    </location>
</feature>
<dbReference type="Proteomes" id="UP000619033">
    <property type="component" value="Unassembled WGS sequence"/>
</dbReference>
<evidence type="ECO:0000256" key="6">
    <source>
        <dbReference type="ARBA" id="ARBA00022989"/>
    </source>
</evidence>
<comment type="similarity">
    <text evidence="2">Belongs to the UPF0283 family.</text>
</comment>
<organism evidence="9 10">
    <name type="scientific">Fuscibacter oryzae</name>
    <dbReference type="NCBI Taxonomy" id="2803939"/>
    <lineage>
        <taxon>Bacteria</taxon>
        <taxon>Pseudomonadati</taxon>
        <taxon>Pseudomonadota</taxon>
        <taxon>Alphaproteobacteria</taxon>
        <taxon>Rhodobacterales</taxon>
        <taxon>Paracoccaceae</taxon>
        <taxon>Fuscibacter</taxon>
    </lineage>
</organism>
<keyword evidence="10" id="KW-1185">Reference proteome</keyword>
<dbReference type="InterPro" id="IPR006507">
    <property type="entry name" value="UPF0283"/>
</dbReference>
<dbReference type="RefSeq" id="WP_202657554.1">
    <property type="nucleotide sequence ID" value="NZ_JAESVP010000001.1"/>
</dbReference>
<name>A0A8J7MSX2_9RHOB</name>
<evidence type="ECO:0000313" key="9">
    <source>
        <dbReference type="EMBL" id="MBL4926749.1"/>
    </source>
</evidence>
<protein>
    <submittedName>
        <fullName evidence="9">TIGR01620 family protein</fullName>
    </submittedName>
</protein>
<dbReference type="EMBL" id="JAESVP010000001">
    <property type="protein sequence ID" value="MBL4926749.1"/>
    <property type="molecule type" value="Genomic_DNA"/>
</dbReference>
<evidence type="ECO:0000256" key="8">
    <source>
        <dbReference type="SAM" id="Phobius"/>
    </source>
</evidence>
<dbReference type="GO" id="GO:0005886">
    <property type="term" value="C:plasma membrane"/>
    <property type="evidence" value="ECO:0007669"/>
    <property type="project" value="UniProtKB-SubCell"/>
</dbReference>
<evidence type="ECO:0000313" key="10">
    <source>
        <dbReference type="Proteomes" id="UP000619033"/>
    </source>
</evidence>
<dbReference type="NCBIfam" id="TIGR01620">
    <property type="entry name" value="hyp_HI0043"/>
    <property type="match status" value="1"/>
</dbReference>
<gene>
    <name evidence="9" type="ORF">JI744_01400</name>
</gene>
<dbReference type="PANTHER" id="PTHR39342:SF1">
    <property type="entry name" value="UPF0283 MEMBRANE PROTEIN YCJF"/>
    <property type="match status" value="1"/>
</dbReference>
<dbReference type="PANTHER" id="PTHR39342">
    <property type="entry name" value="UPF0283 MEMBRANE PROTEIN YCJF"/>
    <property type="match status" value="1"/>
</dbReference>
<dbReference type="Pfam" id="PF05128">
    <property type="entry name" value="DUF697"/>
    <property type="match status" value="1"/>
</dbReference>
<evidence type="ECO:0000256" key="3">
    <source>
        <dbReference type="ARBA" id="ARBA00022475"/>
    </source>
</evidence>
<comment type="caution">
    <text evidence="9">The sequence shown here is derived from an EMBL/GenBank/DDBJ whole genome shotgun (WGS) entry which is preliminary data.</text>
</comment>
<reference evidence="9" key="1">
    <citation type="submission" date="2021-01" db="EMBL/GenBank/DDBJ databases">
        <title>Genome seq and assembly of Tabrizicola sp. KVB23.</title>
        <authorList>
            <person name="Chhetri G."/>
        </authorList>
    </citation>
    <scope>NUCLEOTIDE SEQUENCE</scope>
    <source>
        <strain evidence="9">KVB23</strain>
    </source>
</reference>
<proteinExistence type="inferred from homology"/>
<evidence type="ECO:0000256" key="4">
    <source>
        <dbReference type="ARBA" id="ARBA00022519"/>
    </source>
</evidence>
<comment type="subcellular location">
    <subcellularLocation>
        <location evidence="1">Cell inner membrane</location>
        <topology evidence="1">Multi-pass membrane protein</topology>
    </subcellularLocation>
</comment>
<dbReference type="AlphaFoldDB" id="A0A8J7MSX2"/>
<evidence type="ECO:0000256" key="2">
    <source>
        <dbReference type="ARBA" id="ARBA00008255"/>
    </source>
</evidence>
<evidence type="ECO:0000256" key="5">
    <source>
        <dbReference type="ARBA" id="ARBA00022692"/>
    </source>
</evidence>
<keyword evidence="4" id="KW-0997">Cell inner membrane</keyword>
<accession>A0A8J7MSX2</accession>
<keyword evidence="5 8" id="KW-0812">Transmembrane</keyword>
<keyword evidence="3" id="KW-1003">Cell membrane</keyword>
<sequence length="343" mass="36443">MAAKAELPDPTLPRLARPAMVELDDTNPADPGLADAPPEAEGRAMLAAARLATRRASPLTRFAMWVFSALFSLVLSVAAYNFVTGLLTANSVIGWMAFVLVGLAVVVLILLAIRELAAIFRMARLDRLRQRAAEAHVKGDLKAARLVTADLKSLYSSRPDQSWGLARLAEREGDMMDADALLNLTETELMAPLDRAALAEVEAAARQVATVTALVPMALADVATALFSNLKMIRRLSEIYGGRSSTLGNLRLMRRVFTALLGAGAISLADELIGGYASGGVLGRLSRRFGEGVVNGALTTRVGIAAMEACRPMPFTAQPRPGTTATTSRALAGFLNRAKEAQS</sequence>
<keyword evidence="6 8" id="KW-1133">Transmembrane helix</keyword>
<evidence type="ECO:0000256" key="7">
    <source>
        <dbReference type="ARBA" id="ARBA00023136"/>
    </source>
</evidence>
<evidence type="ECO:0000256" key="1">
    <source>
        <dbReference type="ARBA" id="ARBA00004429"/>
    </source>
</evidence>
<feature type="transmembrane region" description="Helical" evidence="8">
    <location>
        <begin position="92"/>
        <end position="113"/>
    </location>
</feature>
<keyword evidence="7 8" id="KW-0472">Membrane</keyword>